<sequence>MSISSLVNNCLANFKATQAIIQDNTSLQDEYGRFRVWTGNVSAHRAGRRSLEYRLRDASNLRATVLMLLKDLLQSLNGLHAGLEEAHRNSQEYEAWPLLHTSNESQEHNDVDSEDDALLFGLENDTSTSDQPLERLLSEVHDIVSCLLRFSMALRNPARHDQIRHSAMTMTKHFEPYDIGHVQQKFPSAQTYLHERSGKAISKHRQYLKYREHHHLKLSEGLESDSAEEEEQSSTIATSVNKADASAASPFVTDKDDETESVYTVTSHAPTAAGNISLRPPPRPVAGYEDGLFECPLCYRIIVTENNRAWRQHVYEDLPPYVCMYSECITADRCYSRRRDWQRHQINMHNRYWSCAFCSAEIHSELSFQEHLVGHHGQGPERSILQTLTDACAVSSQEVPDLSCPLCKTTQPSSKRWFKHVGHHLEQLALHALPQHVMGSETEDDEDEHAIEGSDRSAGEVGIIAGSHRESAGRRTEDESDSDIDKPQNIQTSQPLDFPRPPESDLEGTRSSTRACAINAEAIRQANSNFLAEQWPDVQAQTEELAQSIQHKLQAQQDSTKELLERLEARLGSFKCSTETTKEILDRLEAKLGPPKYSREELIERLQARGGPMKELAELLMQLQEQ</sequence>
<gene>
    <name evidence="1" type="ORF">LTR37_003474</name>
</gene>
<reference evidence="1" key="1">
    <citation type="submission" date="2023-07" db="EMBL/GenBank/DDBJ databases">
        <title>Black Yeasts Isolated from many extreme environments.</title>
        <authorList>
            <person name="Coleine C."/>
            <person name="Stajich J.E."/>
            <person name="Selbmann L."/>
        </authorList>
    </citation>
    <scope>NUCLEOTIDE SEQUENCE</scope>
    <source>
        <strain evidence="1">CCFEE 5714</strain>
    </source>
</reference>
<dbReference type="EMBL" id="JAUTXU010000020">
    <property type="protein sequence ID" value="KAK3720811.1"/>
    <property type="molecule type" value="Genomic_DNA"/>
</dbReference>
<protein>
    <submittedName>
        <fullName evidence="1">Uncharacterized protein</fullName>
    </submittedName>
</protein>
<evidence type="ECO:0000313" key="1">
    <source>
        <dbReference type="EMBL" id="KAK3720811.1"/>
    </source>
</evidence>
<organism evidence="1 2">
    <name type="scientific">Vermiconidia calcicola</name>
    <dbReference type="NCBI Taxonomy" id="1690605"/>
    <lineage>
        <taxon>Eukaryota</taxon>
        <taxon>Fungi</taxon>
        <taxon>Dikarya</taxon>
        <taxon>Ascomycota</taxon>
        <taxon>Pezizomycotina</taxon>
        <taxon>Dothideomycetes</taxon>
        <taxon>Dothideomycetidae</taxon>
        <taxon>Mycosphaerellales</taxon>
        <taxon>Extremaceae</taxon>
        <taxon>Vermiconidia</taxon>
    </lineage>
</organism>
<dbReference type="Proteomes" id="UP001281147">
    <property type="component" value="Unassembled WGS sequence"/>
</dbReference>
<name>A0ACC3NPI1_9PEZI</name>
<evidence type="ECO:0000313" key="2">
    <source>
        <dbReference type="Proteomes" id="UP001281147"/>
    </source>
</evidence>
<accession>A0ACC3NPI1</accession>
<keyword evidence="2" id="KW-1185">Reference proteome</keyword>
<comment type="caution">
    <text evidence="1">The sequence shown here is derived from an EMBL/GenBank/DDBJ whole genome shotgun (WGS) entry which is preliminary data.</text>
</comment>
<proteinExistence type="predicted"/>